<keyword evidence="1" id="KW-1185">Reference proteome</keyword>
<dbReference type="RefSeq" id="XP_075109282.1">
    <property type="nucleotide sequence ID" value="XM_075253181.1"/>
</dbReference>
<protein>
    <submittedName>
        <fullName evidence="2">Uncharacterized protein LOC142181058</fullName>
    </submittedName>
</protein>
<proteinExistence type="predicted"/>
<sequence length="144" mass="16797">MDPHILHKRAKHSGDEYTPTSKLDGEKDHGGKRDESHVHLFGGCSFTKLVWERLMQWIRIHVNPMQSYTQMIAWVITQAKGKLCKAKILKMVYAEHIYGIWRERNSRIFEETTRTADQIAREVACVCNIRVQGGMRAQMQQLIF</sequence>
<evidence type="ECO:0000313" key="2">
    <source>
        <dbReference type="RefSeq" id="XP_075109282.1"/>
    </source>
</evidence>
<organism evidence="1 2">
    <name type="scientific">Nicotiana tabacum</name>
    <name type="common">Common tobacco</name>
    <dbReference type="NCBI Taxonomy" id="4097"/>
    <lineage>
        <taxon>Eukaryota</taxon>
        <taxon>Viridiplantae</taxon>
        <taxon>Streptophyta</taxon>
        <taxon>Embryophyta</taxon>
        <taxon>Tracheophyta</taxon>
        <taxon>Spermatophyta</taxon>
        <taxon>Magnoliopsida</taxon>
        <taxon>eudicotyledons</taxon>
        <taxon>Gunneridae</taxon>
        <taxon>Pentapetalae</taxon>
        <taxon>asterids</taxon>
        <taxon>lamiids</taxon>
        <taxon>Solanales</taxon>
        <taxon>Solanaceae</taxon>
        <taxon>Nicotianoideae</taxon>
        <taxon>Nicotianeae</taxon>
        <taxon>Nicotiana</taxon>
    </lineage>
</organism>
<name>A0AC58UIF6_TOBAC</name>
<evidence type="ECO:0000313" key="1">
    <source>
        <dbReference type="Proteomes" id="UP000790787"/>
    </source>
</evidence>
<reference evidence="1" key="1">
    <citation type="journal article" date="2014" name="Nat. Commun.">
        <title>The tobacco genome sequence and its comparison with those of tomato and potato.</title>
        <authorList>
            <person name="Sierro N."/>
            <person name="Battey J.N."/>
            <person name="Ouadi S."/>
            <person name="Bakaher N."/>
            <person name="Bovet L."/>
            <person name="Willig A."/>
            <person name="Goepfert S."/>
            <person name="Peitsch M.C."/>
            <person name="Ivanov N.V."/>
        </authorList>
    </citation>
    <scope>NUCLEOTIDE SEQUENCE [LARGE SCALE GENOMIC DNA]</scope>
</reference>
<reference evidence="2" key="2">
    <citation type="submission" date="2025-08" db="UniProtKB">
        <authorList>
            <consortium name="RefSeq"/>
        </authorList>
    </citation>
    <scope>IDENTIFICATION</scope>
    <source>
        <tissue evidence="2">Leaf</tissue>
    </source>
</reference>
<accession>A0AC58UIF6</accession>
<dbReference type="Proteomes" id="UP000790787">
    <property type="component" value="Chromosome 5"/>
</dbReference>
<gene>
    <name evidence="2" type="primary">LOC142181058</name>
</gene>